<dbReference type="SUPFAM" id="SSF48576">
    <property type="entry name" value="Terpenoid synthases"/>
    <property type="match status" value="1"/>
</dbReference>
<dbReference type="SFLD" id="SFLDS00005">
    <property type="entry name" value="Isoprenoid_Synthase_Type_I"/>
    <property type="match status" value="1"/>
</dbReference>
<dbReference type="GO" id="GO:0051996">
    <property type="term" value="F:squalene synthase [NAD(P)H] activity"/>
    <property type="evidence" value="ECO:0007669"/>
    <property type="project" value="InterPro"/>
</dbReference>
<evidence type="ECO:0008006" key="3">
    <source>
        <dbReference type="Google" id="ProtNLM"/>
    </source>
</evidence>
<dbReference type="GO" id="GO:0016117">
    <property type="term" value="P:carotenoid biosynthetic process"/>
    <property type="evidence" value="ECO:0007669"/>
    <property type="project" value="UniProtKB-ARBA"/>
</dbReference>
<evidence type="ECO:0000256" key="1">
    <source>
        <dbReference type="ARBA" id="ARBA00022679"/>
    </source>
</evidence>
<dbReference type="GO" id="GO:0004311">
    <property type="term" value="F:geranylgeranyl diphosphate synthase activity"/>
    <property type="evidence" value="ECO:0007669"/>
    <property type="project" value="InterPro"/>
</dbReference>
<accession>A0A7C3R4A3</accession>
<sequence length="323" mass="37327">MLVMDVRTELPEKEREIRKIPYPDSQVLDLAGFSKAREGIRESNFSLAFRFLDSVARKDLETFYLFCRVVDDIVDETADKDLARRRLGLWQDYFSGDFLPSAFPHPLGKDLRSLVQRRAIPLSLFREIISGMEADLHPVRIADTEALGRYCYLAAGAVGRVCIPIFGGRIDSLGAYADRLGEAFQLTNILRDLKNDAQRNRIYLPADRMRHHGVTDKDVLEGNLHPGFIRLLEEIWERSESDYRVAREMLSDPEKWRIMQAARVMEMFYRDIHRKIRDAGFDVYRRRIRLGPVRKGWLLMRFWMASSLDRTSGLPSSGKPGDG</sequence>
<reference evidence="2" key="1">
    <citation type="journal article" date="2020" name="mSystems">
        <title>Genome- and Community-Level Interaction Insights into Carbon Utilization and Element Cycling Functions of Hydrothermarchaeota in Hydrothermal Sediment.</title>
        <authorList>
            <person name="Zhou Z."/>
            <person name="Liu Y."/>
            <person name="Xu W."/>
            <person name="Pan J."/>
            <person name="Luo Z.H."/>
            <person name="Li M."/>
        </authorList>
    </citation>
    <scope>NUCLEOTIDE SEQUENCE [LARGE SCALE GENOMIC DNA]</scope>
    <source>
        <strain evidence="2">SpSt-902</strain>
    </source>
</reference>
<dbReference type="AlphaFoldDB" id="A0A7C3R4A3"/>
<dbReference type="EMBL" id="DTMM01000182">
    <property type="protein sequence ID" value="HFT93973.1"/>
    <property type="molecule type" value="Genomic_DNA"/>
</dbReference>
<dbReference type="InterPro" id="IPR019845">
    <property type="entry name" value="Squalene/phytoene_synthase_CS"/>
</dbReference>
<organism evidence="2">
    <name type="scientific">Leptospirillum ferriphilum</name>
    <dbReference type="NCBI Taxonomy" id="178606"/>
    <lineage>
        <taxon>Bacteria</taxon>
        <taxon>Pseudomonadati</taxon>
        <taxon>Nitrospirota</taxon>
        <taxon>Nitrospiria</taxon>
        <taxon>Nitrospirales</taxon>
        <taxon>Nitrospiraceae</taxon>
        <taxon>Leptospirillum</taxon>
    </lineage>
</organism>
<dbReference type="InterPro" id="IPR044843">
    <property type="entry name" value="Trans_IPPS_bact-type"/>
</dbReference>
<protein>
    <recommendedName>
        <fullName evidence="3">Phytoene synthase</fullName>
    </recommendedName>
</protein>
<dbReference type="SFLD" id="SFLDG01212">
    <property type="entry name" value="Phytoene_synthase_like"/>
    <property type="match status" value="1"/>
</dbReference>
<dbReference type="SFLD" id="SFLDG01018">
    <property type="entry name" value="Squalene/Phytoene_Synthase_Lik"/>
    <property type="match status" value="1"/>
</dbReference>
<comment type="caution">
    <text evidence="2">The sequence shown here is derived from an EMBL/GenBank/DDBJ whole genome shotgun (WGS) entry which is preliminary data.</text>
</comment>
<name>A0A7C3R4A3_9BACT</name>
<dbReference type="InterPro" id="IPR008949">
    <property type="entry name" value="Isoprenoid_synthase_dom_sf"/>
</dbReference>
<dbReference type="InterPro" id="IPR033904">
    <property type="entry name" value="Trans_IPPS_HH"/>
</dbReference>
<dbReference type="InterPro" id="IPR002060">
    <property type="entry name" value="Squ/phyt_synthse"/>
</dbReference>
<evidence type="ECO:0000313" key="2">
    <source>
        <dbReference type="EMBL" id="HFT93973.1"/>
    </source>
</evidence>
<dbReference type="CDD" id="cd00683">
    <property type="entry name" value="Trans_IPPS_HH"/>
    <property type="match status" value="1"/>
</dbReference>
<keyword evidence="1" id="KW-0808">Transferase</keyword>
<dbReference type="PROSITE" id="PS01045">
    <property type="entry name" value="SQUALEN_PHYTOEN_SYN_2"/>
    <property type="match status" value="1"/>
</dbReference>
<proteinExistence type="predicted"/>
<gene>
    <name evidence="2" type="ORF">ENX03_08605</name>
</gene>
<dbReference type="PANTHER" id="PTHR31480">
    <property type="entry name" value="BIFUNCTIONAL LYCOPENE CYCLASE/PHYTOENE SYNTHASE"/>
    <property type="match status" value="1"/>
</dbReference>
<dbReference type="Pfam" id="PF00494">
    <property type="entry name" value="SQS_PSY"/>
    <property type="match status" value="1"/>
</dbReference>
<dbReference type="Gene3D" id="1.10.600.10">
    <property type="entry name" value="Farnesyl Diphosphate Synthase"/>
    <property type="match status" value="1"/>
</dbReference>